<dbReference type="InterPro" id="IPR020164">
    <property type="entry name" value="Cyt_c_Oxase_assmbl_COX16"/>
</dbReference>
<sequence>PTLFSMPFVTIIVGTSYMMQTCTQTPYDLHGKKTDVLRPTQVDKEQELGLAASRKKFDIQEEYF</sequence>
<proteinExistence type="inferred from homology"/>
<protein>
    <recommendedName>
        <fullName evidence="4">Cytochrome c oxidase assembly protein COX16, mitochondrial</fullName>
    </recommendedName>
    <alternativeName>
        <fullName evidence="5">Cytochrome c oxidase assembly protein cox16, mitochondrial</fullName>
    </alternativeName>
</protein>
<dbReference type="STRING" id="743788.S8E186"/>
<keyword evidence="9" id="KW-0496">Mitochondrion</keyword>
<dbReference type="AlphaFoldDB" id="S8E186"/>
<keyword evidence="6" id="KW-0812">Transmembrane</keyword>
<evidence type="ECO:0000256" key="10">
    <source>
        <dbReference type="ARBA" id="ARBA00023136"/>
    </source>
</evidence>
<evidence type="ECO:0000256" key="8">
    <source>
        <dbReference type="ARBA" id="ARBA00022989"/>
    </source>
</evidence>
<evidence type="ECO:0000256" key="3">
    <source>
        <dbReference type="ARBA" id="ARBA00008370"/>
    </source>
</evidence>
<keyword evidence="7" id="KW-0999">Mitochondrion inner membrane</keyword>
<keyword evidence="10" id="KW-0472">Membrane</keyword>
<evidence type="ECO:0000313" key="11">
    <source>
        <dbReference type="EMBL" id="EPS98951.1"/>
    </source>
</evidence>
<evidence type="ECO:0000256" key="1">
    <source>
        <dbReference type="ARBA" id="ARBA00002490"/>
    </source>
</evidence>
<feature type="non-terminal residue" evidence="11">
    <location>
        <position position="64"/>
    </location>
</feature>
<dbReference type="InParanoid" id="S8E186"/>
<evidence type="ECO:0000256" key="5">
    <source>
        <dbReference type="ARBA" id="ARBA00019222"/>
    </source>
</evidence>
<dbReference type="Proteomes" id="UP000015241">
    <property type="component" value="Unassembled WGS sequence"/>
</dbReference>
<dbReference type="HOGENOM" id="CLU_2873797_0_0_1"/>
<comment type="function">
    <text evidence="1">Required for the assembly of the mitochondrial respiratory chain complex IV (CIV), also known as cytochrome c oxidase. May participate in merging the COX1 and COX2 assembly lines.</text>
</comment>
<evidence type="ECO:0000256" key="7">
    <source>
        <dbReference type="ARBA" id="ARBA00022792"/>
    </source>
</evidence>
<evidence type="ECO:0000313" key="12">
    <source>
        <dbReference type="Proteomes" id="UP000015241"/>
    </source>
</evidence>
<organism evidence="11 12">
    <name type="scientific">Fomitopsis schrenkii</name>
    <name type="common">Brown rot fungus</name>
    <dbReference type="NCBI Taxonomy" id="2126942"/>
    <lineage>
        <taxon>Eukaryota</taxon>
        <taxon>Fungi</taxon>
        <taxon>Dikarya</taxon>
        <taxon>Basidiomycota</taxon>
        <taxon>Agaricomycotina</taxon>
        <taxon>Agaricomycetes</taxon>
        <taxon>Polyporales</taxon>
        <taxon>Fomitopsis</taxon>
    </lineage>
</organism>
<dbReference type="OrthoDB" id="5516033at2759"/>
<evidence type="ECO:0000256" key="6">
    <source>
        <dbReference type="ARBA" id="ARBA00022692"/>
    </source>
</evidence>
<gene>
    <name evidence="11" type="ORF">FOMPIDRAFT_8452</name>
</gene>
<comment type="subcellular location">
    <subcellularLocation>
        <location evidence="2">Mitochondrion inner membrane</location>
        <topology evidence="2">Single-pass membrane protein</topology>
    </subcellularLocation>
</comment>
<accession>S8E186</accession>
<feature type="non-terminal residue" evidence="11">
    <location>
        <position position="1"/>
    </location>
</feature>
<dbReference type="Pfam" id="PF14138">
    <property type="entry name" value="COX16"/>
    <property type="match status" value="1"/>
</dbReference>
<reference evidence="11 12" key="1">
    <citation type="journal article" date="2012" name="Science">
        <title>The Paleozoic origin of enzymatic lignin decomposition reconstructed from 31 fungal genomes.</title>
        <authorList>
            <person name="Floudas D."/>
            <person name="Binder M."/>
            <person name="Riley R."/>
            <person name="Barry K."/>
            <person name="Blanchette R.A."/>
            <person name="Henrissat B."/>
            <person name="Martinez A.T."/>
            <person name="Otillar R."/>
            <person name="Spatafora J.W."/>
            <person name="Yadav J.S."/>
            <person name="Aerts A."/>
            <person name="Benoit I."/>
            <person name="Boyd A."/>
            <person name="Carlson A."/>
            <person name="Copeland A."/>
            <person name="Coutinho P.M."/>
            <person name="de Vries R.P."/>
            <person name="Ferreira P."/>
            <person name="Findley K."/>
            <person name="Foster B."/>
            <person name="Gaskell J."/>
            <person name="Glotzer D."/>
            <person name="Gorecki P."/>
            <person name="Heitman J."/>
            <person name="Hesse C."/>
            <person name="Hori C."/>
            <person name="Igarashi K."/>
            <person name="Jurgens J.A."/>
            <person name="Kallen N."/>
            <person name="Kersten P."/>
            <person name="Kohler A."/>
            <person name="Kuees U."/>
            <person name="Kumar T.K.A."/>
            <person name="Kuo A."/>
            <person name="LaButti K."/>
            <person name="Larrondo L.F."/>
            <person name="Lindquist E."/>
            <person name="Ling A."/>
            <person name="Lombard V."/>
            <person name="Lucas S."/>
            <person name="Lundell T."/>
            <person name="Martin R."/>
            <person name="McLaughlin D.J."/>
            <person name="Morgenstern I."/>
            <person name="Morin E."/>
            <person name="Murat C."/>
            <person name="Nagy L.G."/>
            <person name="Nolan M."/>
            <person name="Ohm R.A."/>
            <person name="Patyshakuliyeva A."/>
            <person name="Rokas A."/>
            <person name="Ruiz-Duenas F.J."/>
            <person name="Sabat G."/>
            <person name="Salamov A."/>
            <person name="Samejima M."/>
            <person name="Schmutz J."/>
            <person name="Slot J.C."/>
            <person name="St John F."/>
            <person name="Stenlid J."/>
            <person name="Sun H."/>
            <person name="Sun S."/>
            <person name="Syed K."/>
            <person name="Tsang A."/>
            <person name="Wiebenga A."/>
            <person name="Young D."/>
            <person name="Pisabarro A."/>
            <person name="Eastwood D.C."/>
            <person name="Martin F."/>
            <person name="Cullen D."/>
            <person name="Grigoriev I.V."/>
            <person name="Hibbett D.S."/>
        </authorList>
    </citation>
    <scope>NUCLEOTIDE SEQUENCE</scope>
    <source>
        <strain evidence="12">FP-58527</strain>
    </source>
</reference>
<dbReference type="EMBL" id="KE504160">
    <property type="protein sequence ID" value="EPS98951.1"/>
    <property type="molecule type" value="Genomic_DNA"/>
</dbReference>
<evidence type="ECO:0000256" key="2">
    <source>
        <dbReference type="ARBA" id="ARBA00004434"/>
    </source>
</evidence>
<name>S8E186_FOMSC</name>
<keyword evidence="12" id="KW-1185">Reference proteome</keyword>
<keyword evidence="8" id="KW-1133">Transmembrane helix</keyword>
<evidence type="ECO:0000256" key="9">
    <source>
        <dbReference type="ARBA" id="ARBA00023128"/>
    </source>
</evidence>
<dbReference type="GO" id="GO:0005743">
    <property type="term" value="C:mitochondrial inner membrane"/>
    <property type="evidence" value="ECO:0007669"/>
    <property type="project" value="UniProtKB-SubCell"/>
</dbReference>
<evidence type="ECO:0000256" key="4">
    <source>
        <dbReference type="ARBA" id="ARBA00015368"/>
    </source>
</evidence>
<comment type="similarity">
    <text evidence="3">Belongs to the COX16 family.</text>
</comment>